<keyword evidence="1" id="KW-0472">Membrane</keyword>
<organism evidence="2 3">
    <name type="scientific">Microbacterium oleivorans</name>
    <dbReference type="NCBI Taxonomy" id="273677"/>
    <lineage>
        <taxon>Bacteria</taxon>
        <taxon>Bacillati</taxon>
        <taxon>Actinomycetota</taxon>
        <taxon>Actinomycetes</taxon>
        <taxon>Micrococcales</taxon>
        <taxon>Microbacteriaceae</taxon>
        <taxon>Microbacterium</taxon>
    </lineage>
</organism>
<keyword evidence="1" id="KW-0812">Transmembrane</keyword>
<dbReference type="Proteomes" id="UP000024001">
    <property type="component" value="Unassembled WGS sequence"/>
</dbReference>
<dbReference type="AlphaFoldDB" id="A0A031FSX1"/>
<accession>A0A031FSX1</accession>
<keyword evidence="1" id="KW-1133">Transmembrane helix</keyword>
<gene>
    <name evidence="2" type="ORF">BW34_01895</name>
</gene>
<proteinExistence type="predicted"/>
<keyword evidence="3" id="KW-1185">Reference proteome</keyword>
<feature type="transmembrane region" description="Helical" evidence="1">
    <location>
        <begin position="12"/>
        <end position="34"/>
    </location>
</feature>
<evidence type="ECO:0000313" key="3">
    <source>
        <dbReference type="Proteomes" id="UP000024001"/>
    </source>
</evidence>
<dbReference type="OrthoDB" id="4964762at2"/>
<feature type="transmembrane region" description="Helical" evidence="1">
    <location>
        <begin position="40"/>
        <end position="61"/>
    </location>
</feature>
<reference evidence="2 3" key="1">
    <citation type="submission" date="2014-03" db="EMBL/GenBank/DDBJ databases">
        <title>Draft Genome Sequences of 13 Willow Endophytes.</title>
        <authorList>
            <person name="Gan H.Y."/>
            <person name="Gan H.M."/>
            <person name="Savka M.A."/>
            <person name="Hudson A.O."/>
        </authorList>
    </citation>
    <scope>NUCLEOTIDE SEQUENCE [LARGE SCALE GENOMIC DNA]</scope>
    <source>
        <strain evidence="2 3">RIT293</strain>
    </source>
</reference>
<name>A0A031FSX1_9MICO</name>
<evidence type="ECO:0000313" key="2">
    <source>
        <dbReference type="EMBL" id="EZP26695.1"/>
    </source>
</evidence>
<dbReference type="RefSeq" id="WP_036311782.1">
    <property type="nucleotide sequence ID" value="NZ_JFYO01000006.1"/>
</dbReference>
<comment type="caution">
    <text evidence="2">The sequence shown here is derived from an EMBL/GenBank/DDBJ whole genome shotgun (WGS) entry which is preliminary data.</text>
</comment>
<dbReference type="PATRIC" id="fig|273677.3.peg.1879"/>
<evidence type="ECO:0000256" key="1">
    <source>
        <dbReference type="SAM" id="Phobius"/>
    </source>
</evidence>
<dbReference type="EMBL" id="JFYO01000006">
    <property type="protein sequence ID" value="EZP26695.1"/>
    <property type="molecule type" value="Genomic_DNA"/>
</dbReference>
<sequence length="194" mass="19635">MIPRPVDSRLVRVVRAGGAASIATLTAAAAHTVGGGTPPAPWLVVAVALLAWPIAVLIVGTRPSSRRTATAVAAAQALLHSAFALVGDTAPRSAALSGHHHGDILLGPVSGAAMPVDAAMLAGHVVAAILTAVAVCHGERMLRAVARGIRELLRPAVAVIVPPRSTIPALPASAPHGLRPRLLLADLSRRGPPR</sequence>
<dbReference type="eggNOG" id="ENOG5031K6I">
    <property type="taxonomic scope" value="Bacteria"/>
</dbReference>
<protein>
    <submittedName>
        <fullName evidence="2">Na+-driven multidrug efflux pump</fullName>
    </submittedName>
</protein>